<dbReference type="AlphaFoldDB" id="E4YMN5"/>
<evidence type="ECO:0000256" key="6">
    <source>
        <dbReference type="ARBA" id="ARBA00022989"/>
    </source>
</evidence>
<dbReference type="Gene3D" id="1.50.40.10">
    <property type="entry name" value="Mitochondrial carrier domain"/>
    <property type="match status" value="1"/>
</dbReference>
<feature type="repeat" description="Solcar" evidence="8">
    <location>
        <begin position="93"/>
        <end position="182"/>
    </location>
</feature>
<dbReference type="InterPro" id="IPR023395">
    <property type="entry name" value="MCP_dom_sf"/>
</dbReference>
<evidence type="ECO:0000256" key="2">
    <source>
        <dbReference type="ARBA" id="ARBA00006375"/>
    </source>
</evidence>
<proteinExistence type="inferred from homology"/>
<evidence type="ECO:0000313" key="11">
    <source>
        <dbReference type="EMBL" id="CBY36744.1"/>
    </source>
</evidence>
<reference evidence="11" key="1">
    <citation type="journal article" date="2010" name="Science">
        <title>Plasticity of animal genome architecture unmasked by rapid evolution of a pelagic tunicate.</title>
        <authorList>
            <person name="Denoeud F."/>
            <person name="Henriet S."/>
            <person name="Mungpakdee S."/>
            <person name="Aury J.M."/>
            <person name="Da Silva C."/>
            <person name="Brinkmann H."/>
            <person name="Mikhaleva J."/>
            <person name="Olsen L.C."/>
            <person name="Jubin C."/>
            <person name="Canestro C."/>
            <person name="Bouquet J.M."/>
            <person name="Danks G."/>
            <person name="Poulain J."/>
            <person name="Campsteijn C."/>
            <person name="Adamski M."/>
            <person name="Cross I."/>
            <person name="Yadetie F."/>
            <person name="Muffato M."/>
            <person name="Louis A."/>
            <person name="Butcher S."/>
            <person name="Tsagkogeorga G."/>
            <person name="Konrad A."/>
            <person name="Singh S."/>
            <person name="Jensen M.F."/>
            <person name="Cong E.H."/>
            <person name="Eikeseth-Otteraa H."/>
            <person name="Noel B."/>
            <person name="Anthouard V."/>
            <person name="Porcel B.M."/>
            <person name="Kachouri-Lafond R."/>
            <person name="Nishino A."/>
            <person name="Ugolini M."/>
            <person name="Chourrout P."/>
            <person name="Nishida H."/>
            <person name="Aasland R."/>
            <person name="Huzurbazar S."/>
            <person name="Westhof E."/>
            <person name="Delsuc F."/>
            <person name="Lehrach H."/>
            <person name="Reinhardt R."/>
            <person name="Weissenbach J."/>
            <person name="Roy S.W."/>
            <person name="Artiguenave F."/>
            <person name="Postlethwait J.H."/>
            <person name="Manak J.R."/>
            <person name="Thompson E.M."/>
            <person name="Jaillon O."/>
            <person name="Du Pasquier L."/>
            <person name="Boudinot P."/>
            <person name="Liberles D.A."/>
            <person name="Volff J.N."/>
            <person name="Philippe H."/>
            <person name="Lenhard B."/>
            <person name="Roest Crollius H."/>
            <person name="Wincker P."/>
            <person name="Chourrout D."/>
        </authorList>
    </citation>
    <scope>NUCLEOTIDE SEQUENCE [LARGE SCALE GENOMIC DNA]</scope>
</reference>
<keyword evidence="7 8" id="KW-0472">Membrane</keyword>
<feature type="transmembrane region" description="Helical" evidence="10">
    <location>
        <begin position="196"/>
        <end position="216"/>
    </location>
</feature>
<name>E4YMN5_OIKDI</name>
<dbReference type="PROSITE" id="PS50920">
    <property type="entry name" value="SOLCAR"/>
    <property type="match status" value="3"/>
</dbReference>
<comment type="similarity">
    <text evidence="2 9">Belongs to the mitochondrial carrier (TC 2.A.29) family.</text>
</comment>
<evidence type="ECO:0000256" key="1">
    <source>
        <dbReference type="ARBA" id="ARBA00004141"/>
    </source>
</evidence>
<gene>
    <name evidence="11" type="ORF">GSOID_T00029779001</name>
</gene>
<evidence type="ECO:0000256" key="7">
    <source>
        <dbReference type="ARBA" id="ARBA00023136"/>
    </source>
</evidence>
<sequence length="275" mass="31529">FVSGFSGGFLSTLILHPFDLVRNRQAVNDGDPKRPKYGNQMSIVRSVIKNEGARSLWRGVSPSIVGAGLSWGLYFPIYEHFKRQLQAHYGDSVPQYQYFFTGCITGALVLTLTNPIWVCKTQQCLQYEEGALKRTRETFAQTLHRLYKMEGLKGLYRGYYAGLFGTIHGGVQFFFLELFKSRLGVTKQNQTNFQMLALPAASKLIAGTLCYPQLLIRSRMQDQHRMYDSMRDCIRHTLRHEGFKGFYKGLSTNLCRTIPSSVITFYTYEYLSKRS</sequence>
<comment type="subcellular location">
    <subcellularLocation>
        <location evidence="1">Membrane</location>
        <topology evidence="1">Multi-pass membrane protein</topology>
    </subcellularLocation>
</comment>
<dbReference type="InterPro" id="IPR044712">
    <property type="entry name" value="SLC25A32-like"/>
</dbReference>
<keyword evidence="3 9" id="KW-0813">Transport</keyword>
<dbReference type="EMBL" id="FN654834">
    <property type="protein sequence ID" value="CBY36744.1"/>
    <property type="molecule type" value="Genomic_DNA"/>
</dbReference>
<feature type="repeat" description="Solcar" evidence="8">
    <location>
        <begin position="194"/>
        <end position="274"/>
    </location>
</feature>
<feature type="non-terminal residue" evidence="11">
    <location>
        <position position="1"/>
    </location>
</feature>
<feature type="transmembrane region" description="Helical" evidence="10">
    <location>
        <begin position="98"/>
        <end position="118"/>
    </location>
</feature>
<evidence type="ECO:0000256" key="5">
    <source>
        <dbReference type="ARBA" id="ARBA00022737"/>
    </source>
</evidence>
<feature type="repeat" description="Solcar" evidence="8">
    <location>
        <begin position="1"/>
        <end position="84"/>
    </location>
</feature>
<feature type="transmembrane region" description="Helical" evidence="10">
    <location>
        <begin position="158"/>
        <end position="176"/>
    </location>
</feature>
<dbReference type="Proteomes" id="UP000011014">
    <property type="component" value="Unassembled WGS sequence"/>
</dbReference>
<evidence type="ECO:0000256" key="8">
    <source>
        <dbReference type="PROSITE-ProRule" id="PRU00282"/>
    </source>
</evidence>
<dbReference type="InterPro" id="IPR018108">
    <property type="entry name" value="MCP_transmembrane"/>
</dbReference>
<organism evidence="11">
    <name type="scientific">Oikopleura dioica</name>
    <name type="common">Tunicate</name>
    <dbReference type="NCBI Taxonomy" id="34765"/>
    <lineage>
        <taxon>Eukaryota</taxon>
        <taxon>Metazoa</taxon>
        <taxon>Chordata</taxon>
        <taxon>Tunicata</taxon>
        <taxon>Appendicularia</taxon>
        <taxon>Copelata</taxon>
        <taxon>Oikopleuridae</taxon>
        <taxon>Oikopleura</taxon>
    </lineage>
</organism>
<dbReference type="SUPFAM" id="SSF103506">
    <property type="entry name" value="Mitochondrial carrier"/>
    <property type="match status" value="1"/>
</dbReference>
<protein>
    <submittedName>
        <fullName evidence="11">Uncharacterized protein</fullName>
    </submittedName>
</protein>
<accession>E4YMN5</accession>
<dbReference type="GO" id="GO:0055085">
    <property type="term" value="P:transmembrane transport"/>
    <property type="evidence" value="ECO:0007669"/>
    <property type="project" value="InterPro"/>
</dbReference>
<evidence type="ECO:0000256" key="4">
    <source>
        <dbReference type="ARBA" id="ARBA00022692"/>
    </source>
</evidence>
<keyword evidence="5" id="KW-0677">Repeat</keyword>
<evidence type="ECO:0000256" key="9">
    <source>
        <dbReference type="RuleBase" id="RU000488"/>
    </source>
</evidence>
<dbReference type="GO" id="GO:0016020">
    <property type="term" value="C:membrane"/>
    <property type="evidence" value="ECO:0007669"/>
    <property type="project" value="UniProtKB-SubCell"/>
</dbReference>
<dbReference type="PANTHER" id="PTHR45683">
    <property type="entry name" value="MITOCHONDRIAL NICOTINAMIDE ADENINE DINUCLEOTIDE TRANSPORTER 1-RELATED-RELATED"/>
    <property type="match status" value="1"/>
</dbReference>
<dbReference type="GO" id="GO:0006862">
    <property type="term" value="P:nucleotide transport"/>
    <property type="evidence" value="ECO:0007669"/>
    <property type="project" value="InterPro"/>
</dbReference>
<keyword evidence="4 8" id="KW-0812">Transmembrane</keyword>
<keyword evidence="6 10" id="KW-1133">Transmembrane helix</keyword>
<dbReference type="Pfam" id="PF00153">
    <property type="entry name" value="Mito_carr"/>
    <property type="match status" value="3"/>
</dbReference>
<evidence type="ECO:0000256" key="10">
    <source>
        <dbReference type="SAM" id="Phobius"/>
    </source>
</evidence>
<evidence type="ECO:0000256" key="3">
    <source>
        <dbReference type="ARBA" id="ARBA00022448"/>
    </source>
</evidence>